<dbReference type="OrthoDB" id="9815002at2"/>
<dbReference type="GO" id="GO:0000270">
    <property type="term" value="P:peptidoglycan metabolic process"/>
    <property type="evidence" value="ECO:0007669"/>
    <property type="project" value="InterPro"/>
</dbReference>
<dbReference type="InterPro" id="IPR023346">
    <property type="entry name" value="Lysozyme-like_dom_sf"/>
</dbReference>
<dbReference type="PANTHER" id="PTHR37423:SF2">
    <property type="entry name" value="MEMBRANE-BOUND LYTIC MUREIN TRANSGLYCOSYLASE C"/>
    <property type="match status" value="1"/>
</dbReference>
<dbReference type="InterPro" id="IPR000189">
    <property type="entry name" value="Transglyc_AS"/>
</dbReference>
<dbReference type="EMBL" id="FOHU01000025">
    <property type="protein sequence ID" value="SET73914.1"/>
    <property type="molecule type" value="Genomic_DNA"/>
</dbReference>
<feature type="domain" description="Transglycosylase SLT" evidence="2">
    <location>
        <begin position="444"/>
        <end position="546"/>
    </location>
</feature>
<dbReference type="GO" id="GO:0008933">
    <property type="term" value="F:peptidoglycan lytic transglycosylase activity"/>
    <property type="evidence" value="ECO:0007669"/>
    <property type="project" value="InterPro"/>
</dbReference>
<reference evidence="3 4" key="1">
    <citation type="submission" date="2016-10" db="EMBL/GenBank/DDBJ databases">
        <authorList>
            <person name="de Groot N.N."/>
        </authorList>
    </citation>
    <scope>NUCLEOTIDE SEQUENCE [LARGE SCALE GENOMIC DNA]</scope>
    <source>
        <strain evidence="3 4">DSM 18979</strain>
    </source>
</reference>
<proteinExistence type="inferred from homology"/>
<evidence type="ECO:0000313" key="4">
    <source>
        <dbReference type="Proteomes" id="UP000199568"/>
    </source>
</evidence>
<sequence length="590" mass="67809">MKKLIWTLVFLLFFLTLFILVQVFPLGTTLVEEHTEANTYLQYPASTIEKLDFLEMLRKDSTEAGEKTLKALAEEVTAIGYMANLVLAEKYEEKGEDPVAFYQRALELYETKAIQLKLAEALHLRGDSQEAMEIYVRLMPDDGAMHTMIQMDIEDSVMVDILLEGNHLDTALYYIEEVISDISKKDLSKEHALALARYGDYNHALSLMEEIMETSLQDSDFRWWYGRSLEAVGRKNEAMEIYKGIGKAGAYRLGILLEEMGQVEEAAAAFIQSDLPISRWRGARILDNIGKHEEAFKVYVELTQEESSYQEDAAYRAYVLQNQLNKPIDHQLLKVLEDSPAWMKSLGKEPSWQMLDDVTPQHPVFLDIVQEYEAAEEYQMAAIEQAIGEKYATNEEKLGLGYWYQQQRDYFMAVRWGIRALREKPSPQAYQLTYQKPFEKEVLAAAEEFQIDPYLIWAVMREESHYRPDVFSWAGAQGLMQIMPATGADIASRLKTSYADKDMLDPEKNIRFGAFYLRSMLDMFSGDLDKALAAYNGGPGNVRKWSMTSIGATPEGFPTSIVFMETRQYITKVKNSYYTYLWLYHTDEGE</sequence>
<evidence type="ECO:0000256" key="1">
    <source>
        <dbReference type="ARBA" id="ARBA00007734"/>
    </source>
</evidence>
<dbReference type="Gene3D" id="1.25.40.10">
    <property type="entry name" value="Tetratricopeptide repeat domain"/>
    <property type="match status" value="1"/>
</dbReference>
<evidence type="ECO:0000313" key="3">
    <source>
        <dbReference type="EMBL" id="SET73914.1"/>
    </source>
</evidence>
<name>A0A1I0GU56_9FIRM</name>
<dbReference type="STRING" id="426128.SAMN05660297_03337"/>
<dbReference type="Pfam" id="PF01464">
    <property type="entry name" value="SLT"/>
    <property type="match status" value="1"/>
</dbReference>
<dbReference type="PANTHER" id="PTHR37423">
    <property type="entry name" value="SOLUBLE LYTIC MUREIN TRANSGLYCOSYLASE-RELATED"/>
    <property type="match status" value="1"/>
</dbReference>
<dbReference type="Gene3D" id="1.10.530.10">
    <property type="match status" value="1"/>
</dbReference>
<dbReference type="RefSeq" id="WP_090446596.1">
    <property type="nucleotide sequence ID" value="NZ_FOHU01000025.1"/>
</dbReference>
<dbReference type="GO" id="GO:0016020">
    <property type="term" value="C:membrane"/>
    <property type="evidence" value="ECO:0007669"/>
    <property type="project" value="InterPro"/>
</dbReference>
<dbReference type="AlphaFoldDB" id="A0A1I0GU56"/>
<organism evidence="3 4">
    <name type="scientific">Natronincola peptidivorans</name>
    <dbReference type="NCBI Taxonomy" id="426128"/>
    <lineage>
        <taxon>Bacteria</taxon>
        <taxon>Bacillati</taxon>
        <taxon>Bacillota</taxon>
        <taxon>Clostridia</taxon>
        <taxon>Peptostreptococcales</taxon>
        <taxon>Natronincolaceae</taxon>
        <taxon>Natronincola</taxon>
    </lineage>
</organism>
<dbReference type="InterPro" id="IPR011990">
    <property type="entry name" value="TPR-like_helical_dom_sf"/>
</dbReference>
<dbReference type="SUPFAM" id="SSF53955">
    <property type="entry name" value="Lysozyme-like"/>
    <property type="match status" value="1"/>
</dbReference>
<dbReference type="PROSITE" id="PS00922">
    <property type="entry name" value="TRANSGLYCOSYLASE"/>
    <property type="match status" value="1"/>
</dbReference>
<evidence type="ECO:0000259" key="2">
    <source>
        <dbReference type="Pfam" id="PF01464"/>
    </source>
</evidence>
<dbReference type="SUPFAM" id="SSF48452">
    <property type="entry name" value="TPR-like"/>
    <property type="match status" value="1"/>
</dbReference>
<accession>A0A1I0GU56</accession>
<keyword evidence="4" id="KW-1185">Reference proteome</keyword>
<gene>
    <name evidence="3" type="ORF">SAMN05660297_03337</name>
</gene>
<comment type="similarity">
    <text evidence="1">Belongs to the transglycosylase Slt family.</text>
</comment>
<protein>
    <submittedName>
        <fullName evidence="3">Soluble lytic murein transglycosylase</fullName>
    </submittedName>
</protein>
<dbReference type="Proteomes" id="UP000199568">
    <property type="component" value="Unassembled WGS sequence"/>
</dbReference>
<dbReference type="CDD" id="cd13401">
    <property type="entry name" value="Slt70-like"/>
    <property type="match status" value="1"/>
</dbReference>
<dbReference type="InterPro" id="IPR008258">
    <property type="entry name" value="Transglycosylase_SLT_dom_1"/>
</dbReference>